<dbReference type="GO" id="GO:0006508">
    <property type="term" value="P:proteolysis"/>
    <property type="evidence" value="ECO:0007669"/>
    <property type="project" value="UniProtKB-KW"/>
</dbReference>
<name>A0A438D739_VITVI</name>
<feature type="domain" description="Ubiquitin-like protease family profile" evidence="4">
    <location>
        <begin position="21"/>
        <end position="61"/>
    </location>
</feature>
<dbReference type="Proteomes" id="UP000288805">
    <property type="component" value="Unassembled WGS sequence"/>
</dbReference>
<dbReference type="AlphaFoldDB" id="A0A438D739"/>
<keyword evidence="2" id="KW-0645">Protease</keyword>
<evidence type="ECO:0000256" key="1">
    <source>
        <dbReference type="ARBA" id="ARBA00005234"/>
    </source>
</evidence>
<protein>
    <recommendedName>
        <fullName evidence="4">Ubiquitin-like protease family profile domain-containing protein</fullName>
    </recommendedName>
</protein>
<comment type="caution">
    <text evidence="5">The sequence shown here is derived from an EMBL/GenBank/DDBJ whole genome shotgun (WGS) entry which is preliminary data.</text>
</comment>
<evidence type="ECO:0000259" key="4">
    <source>
        <dbReference type="Pfam" id="PF02902"/>
    </source>
</evidence>
<gene>
    <name evidence="5" type="ORF">CK203_082909</name>
</gene>
<dbReference type="InterPro" id="IPR003653">
    <property type="entry name" value="Peptidase_C48_C"/>
</dbReference>
<proteinExistence type="inferred from homology"/>
<dbReference type="Pfam" id="PF02902">
    <property type="entry name" value="Peptidase_C48"/>
    <property type="match status" value="1"/>
</dbReference>
<evidence type="ECO:0000256" key="2">
    <source>
        <dbReference type="ARBA" id="ARBA00022670"/>
    </source>
</evidence>
<dbReference type="GO" id="GO:0008234">
    <property type="term" value="F:cysteine-type peptidase activity"/>
    <property type="evidence" value="ECO:0007669"/>
    <property type="project" value="InterPro"/>
</dbReference>
<accession>A0A438D739</accession>
<dbReference type="SUPFAM" id="SSF54001">
    <property type="entry name" value="Cysteine proteinases"/>
    <property type="match status" value="1"/>
</dbReference>
<reference evidence="5 6" key="1">
    <citation type="journal article" date="2018" name="PLoS Genet.">
        <title>Population sequencing reveals clonal diversity and ancestral inbreeding in the grapevine cultivar Chardonnay.</title>
        <authorList>
            <person name="Roach M.J."/>
            <person name="Johnson D.L."/>
            <person name="Bohlmann J."/>
            <person name="van Vuuren H.J."/>
            <person name="Jones S.J."/>
            <person name="Pretorius I.S."/>
            <person name="Schmidt S.A."/>
            <person name="Borneman A.R."/>
        </authorList>
    </citation>
    <scope>NUCLEOTIDE SEQUENCE [LARGE SCALE GENOMIC DNA]</scope>
    <source>
        <strain evidence="6">cv. Chardonnay</strain>
        <tissue evidence="5">Leaf</tissue>
    </source>
</reference>
<evidence type="ECO:0000313" key="5">
    <source>
        <dbReference type="EMBL" id="RVW31262.1"/>
    </source>
</evidence>
<evidence type="ECO:0000313" key="6">
    <source>
        <dbReference type="Proteomes" id="UP000288805"/>
    </source>
</evidence>
<comment type="similarity">
    <text evidence="1">Belongs to the peptidase C48 family.</text>
</comment>
<dbReference type="Gene3D" id="3.40.395.10">
    <property type="entry name" value="Adenoviral Proteinase, Chain A"/>
    <property type="match status" value="1"/>
</dbReference>
<dbReference type="EMBL" id="QGNW01001764">
    <property type="protein sequence ID" value="RVW31262.1"/>
    <property type="molecule type" value="Genomic_DNA"/>
</dbReference>
<evidence type="ECO:0000256" key="3">
    <source>
        <dbReference type="ARBA" id="ARBA00022801"/>
    </source>
</evidence>
<organism evidence="5 6">
    <name type="scientific">Vitis vinifera</name>
    <name type="common">Grape</name>
    <dbReference type="NCBI Taxonomy" id="29760"/>
    <lineage>
        <taxon>Eukaryota</taxon>
        <taxon>Viridiplantae</taxon>
        <taxon>Streptophyta</taxon>
        <taxon>Embryophyta</taxon>
        <taxon>Tracheophyta</taxon>
        <taxon>Spermatophyta</taxon>
        <taxon>Magnoliopsida</taxon>
        <taxon>eudicotyledons</taxon>
        <taxon>Gunneridae</taxon>
        <taxon>Pentapetalae</taxon>
        <taxon>rosids</taxon>
        <taxon>Vitales</taxon>
        <taxon>Vitaceae</taxon>
        <taxon>Viteae</taxon>
        <taxon>Vitis</taxon>
    </lineage>
</organism>
<sequence length="103" mass="11946">MDAFIEKLVNVLSTIIEIQEIRPSVDMTEFEFVVPEVVQQLNPTDCGIFVIKFIQLWSNNGLSCAIANVLYYDKVIKYREKLLTQLIMSPKNEVRENVYQAMD</sequence>
<dbReference type="InterPro" id="IPR038765">
    <property type="entry name" value="Papain-like_cys_pep_sf"/>
</dbReference>
<keyword evidence="3" id="KW-0378">Hydrolase</keyword>